<proteinExistence type="predicted"/>
<feature type="region of interest" description="Disordered" evidence="1">
    <location>
        <begin position="37"/>
        <end position="63"/>
    </location>
</feature>
<sequence>MAEHLLFQYAKVALAAAGQRRSGCQRNRFTWHASSCDLRRTGSSPRGRRKRRDRTQPADRSGVTDSRVPIIIYCCSKHIRPEYVRIVIYLARPTRRPAEFPSRQGQIQ</sequence>
<dbReference type="AlphaFoldDB" id="A0A3S5FEQ0"/>
<reference evidence="2" key="1">
    <citation type="submission" date="2018-11" db="EMBL/GenBank/DDBJ databases">
        <authorList>
            <consortium name="Pathogen Informatics"/>
        </authorList>
    </citation>
    <scope>NUCLEOTIDE SEQUENCE</scope>
</reference>
<evidence type="ECO:0000313" key="3">
    <source>
        <dbReference type="Proteomes" id="UP000784294"/>
    </source>
</evidence>
<keyword evidence="3" id="KW-1185">Reference proteome</keyword>
<organism evidence="2 3">
    <name type="scientific">Protopolystoma xenopodis</name>
    <dbReference type="NCBI Taxonomy" id="117903"/>
    <lineage>
        <taxon>Eukaryota</taxon>
        <taxon>Metazoa</taxon>
        <taxon>Spiralia</taxon>
        <taxon>Lophotrochozoa</taxon>
        <taxon>Platyhelminthes</taxon>
        <taxon>Monogenea</taxon>
        <taxon>Polyopisthocotylea</taxon>
        <taxon>Polystomatidea</taxon>
        <taxon>Polystomatidae</taxon>
        <taxon>Protopolystoma</taxon>
    </lineage>
</organism>
<dbReference type="EMBL" id="CAAALY010082889">
    <property type="protein sequence ID" value="VEL26806.1"/>
    <property type="molecule type" value="Genomic_DNA"/>
</dbReference>
<dbReference type="Proteomes" id="UP000784294">
    <property type="component" value="Unassembled WGS sequence"/>
</dbReference>
<evidence type="ECO:0000256" key="1">
    <source>
        <dbReference type="SAM" id="MobiDB-lite"/>
    </source>
</evidence>
<name>A0A3S5FEQ0_9PLAT</name>
<protein>
    <submittedName>
        <fullName evidence="2">Uncharacterized protein</fullName>
    </submittedName>
</protein>
<accession>A0A3S5FEQ0</accession>
<evidence type="ECO:0000313" key="2">
    <source>
        <dbReference type="EMBL" id="VEL26806.1"/>
    </source>
</evidence>
<gene>
    <name evidence="2" type="ORF">PXEA_LOCUS20246</name>
</gene>
<comment type="caution">
    <text evidence="2">The sequence shown here is derived from an EMBL/GenBank/DDBJ whole genome shotgun (WGS) entry which is preliminary data.</text>
</comment>